<dbReference type="SUPFAM" id="SSF52743">
    <property type="entry name" value="Subtilisin-like"/>
    <property type="match status" value="1"/>
</dbReference>
<dbReference type="PANTHER" id="PTHR43399">
    <property type="entry name" value="SUBTILISIN-RELATED"/>
    <property type="match status" value="1"/>
</dbReference>
<reference evidence="8 9" key="1">
    <citation type="submission" date="2021-05" db="EMBL/GenBank/DDBJ databases">
        <title>Comparative genomic studies on the polysaccharide-degrading batcterial strains of the Flammeovirga genus.</title>
        <authorList>
            <person name="Zewei F."/>
            <person name="Zheng Z."/>
            <person name="Yu L."/>
            <person name="Ruyue G."/>
            <person name="Yanhong M."/>
            <person name="Yuanyuan C."/>
            <person name="Jingyan G."/>
            <person name="Wenjun H."/>
        </authorList>
    </citation>
    <scope>NUCLEOTIDE SEQUENCE [LARGE SCALE GENOMIC DNA]</scope>
    <source>
        <strain evidence="8 9">NBRC:100898</strain>
    </source>
</reference>
<evidence type="ECO:0000256" key="1">
    <source>
        <dbReference type="ARBA" id="ARBA00011073"/>
    </source>
</evidence>
<evidence type="ECO:0000256" key="4">
    <source>
        <dbReference type="ARBA" id="ARBA00022825"/>
    </source>
</evidence>
<evidence type="ECO:0000259" key="7">
    <source>
        <dbReference type="PROSITE" id="PS50853"/>
    </source>
</evidence>
<feature type="domain" description="Fibronectin type-III" evidence="7">
    <location>
        <begin position="509"/>
        <end position="613"/>
    </location>
</feature>
<dbReference type="PANTHER" id="PTHR43399:SF4">
    <property type="entry name" value="CELL WALL-ASSOCIATED PROTEASE"/>
    <property type="match status" value="1"/>
</dbReference>
<proteinExistence type="inferred from homology"/>
<feature type="active site" description="Charge relay system" evidence="5">
    <location>
        <position position="260"/>
    </location>
</feature>
<feature type="signal peptide" evidence="6">
    <location>
        <begin position="1"/>
        <end position="20"/>
    </location>
</feature>
<feature type="active site" description="Charge relay system" evidence="5">
    <location>
        <position position="442"/>
    </location>
</feature>
<accession>A0AAX1NET5</accession>
<evidence type="ECO:0000313" key="9">
    <source>
        <dbReference type="Proteomes" id="UP000678679"/>
    </source>
</evidence>
<dbReference type="InterPro" id="IPR051048">
    <property type="entry name" value="Peptidase_S8/S53_subtilisin"/>
</dbReference>
<dbReference type="Gene3D" id="2.60.40.10">
    <property type="entry name" value="Immunoglobulins"/>
    <property type="match status" value="3"/>
</dbReference>
<dbReference type="RefSeq" id="WP_169662467.1">
    <property type="nucleotide sequence ID" value="NZ_CP076133.1"/>
</dbReference>
<dbReference type="PRINTS" id="PR00723">
    <property type="entry name" value="SUBTILISIN"/>
</dbReference>
<keyword evidence="2 5" id="KW-0645">Protease</keyword>
<keyword evidence="4 5" id="KW-0720">Serine protease</keyword>
<feature type="active site" description="Charge relay system" evidence="5">
    <location>
        <position position="206"/>
    </location>
</feature>
<dbReference type="EMBL" id="CP076133">
    <property type="protein sequence ID" value="QWG04833.1"/>
    <property type="molecule type" value="Genomic_DNA"/>
</dbReference>
<dbReference type="NCBIfam" id="TIGR04183">
    <property type="entry name" value="Por_Secre_tail"/>
    <property type="match status" value="1"/>
</dbReference>
<dbReference type="InterPro" id="IPR023828">
    <property type="entry name" value="Peptidase_S8_Ser-AS"/>
</dbReference>
<keyword evidence="9" id="KW-1185">Reference proteome</keyword>
<dbReference type="InterPro" id="IPR022398">
    <property type="entry name" value="Peptidase_S8_His-AS"/>
</dbReference>
<dbReference type="KEGG" id="fya:KMW28_20635"/>
<dbReference type="InterPro" id="IPR032304">
    <property type="entry name" value="Peptidase_S8_N"/>
</dbReference>
<dbReference type="Pfam" id="PF18962">
    <property type="entry name" value="Por_Secre_tail"/>
    <property type="match status" value="1"/>
</dbReference>
<dbReference type="PROSITE" id="PS50853">
    <property type="entry name" value="FN3"/>
    <property type="match status" value="1"/>
</dbReference>
<dbReference type="SUPFAM" id="SSF49265">
    <property type="entry name" value="Fibronectin type III"/>
    <property type="match status" value="1"/>
</dbReference>
<evidence type="ECO:0000256" key="2">
    <source>
        <dbReference type="ARBA" id="ARBA00022670"/>
    </source>
</evidence>
<dbReference type="Pfam" id="PF16361">
    <property type="entry name" value="Peptidase_S8_N"/>
    <property type="match status" value="1"/>
</dbReference>
<evidence type="ECO:0000256" key="5">
    <source>
        <dbReference type="PROSITE-ProRule" id="PRU01240"/>
    </source>
</evidence>
<evidence type="ECO:0000256" key="6">
    <source>
        <dbReference type="SAM" id="SignalP"/>
    </source>
</evidence>
<name>A0AAX1NET5_9BACT</name>
<gene>
    <name evidence="8" type="ORF">KMW28_20635</name>
</gene>
<comment type="similarity">
    <text evidence="1 5">Belongs to the peptidase S8 family.</text>
</comment>
<dbReference type="InterPro" id="IPR036116">
    <property type="entry name" value="FN3_sf"/>
</dbReference>
<dbReference type="InterPro" id="IPR013783">
    <property type="entry name" value="Ig-like_fold"/>
</dbReference>
<dbReference type="InterPro" id="IPR026444">
    <property type="entry name" value="Secre_tail"/>
</dbReference>
<dbReference type="InterPro" id="IPR003961">
    <property type="entry name" value="FN3_dom"/>
</dbReference>
<sequence>MKKLLILLFLSIGFAFSTFGQQNQPSGDDIVSGKIRVKFTKDAINTSSNLRLSSSGNQVGIAHVDDVNQQAGIYSIRRVFPFSTKHEAKHREYGLHLWYEIDFDTLIDPYVMIENYKGLSEVDIVKPVYTKVNIDNGSQPVLFKQNAFKATNTQEEEFKFDDPLLTDQWHYINHRQIGGEYHMDINLEEGWEVTSGSSNIIVAIVDQGVDPYHEDLVGNMWVNEAEMNGTPGEDSDGNGYVDDVYGYNFIVPGPITPGDHGTHVAGTVGAVNNNGVGVAGVAGGDGSGNGVKLMSCQVFDYRERNGNNFAEAIVYGADNGAVISQNSWGYNVDNYYEPEVLEAIRYFVAEAGQYEGSPMKGGILFFAAGNTGTEMQNKYPGAFDEVVAVSALGPSGLPSYYTTSGDWIDIAAPGGDMLNFDQEGGILSTLTNNNYGYMEGTSMACPHVSGVAALVISKFGGDDFTADDLKRILLNSVVPFTFQHNDKFGRGVLNAANALVDDNRIPPNAIDDLTAAEILHNEVTLEWTVPEDEDSNGPGVFYLAFSTEEITEENFNNQLIFGIENNMAEGDTFRVRFNQLLKKSDYWFAVKSVDQFSNLSEISNILKLTTVDEPHFMSNTNQISVFIDVEDQTTVEAPLEFSNIGDGAVYWAAMVTNEHNYHEEYGIETQTASVAQEEVNEVLSMPLNFNNEVNLNSAGRTMEIPTSMEVTEVSEAVLHSNEHWKNDVTEYVSGMSYELYEGPSIIAGSGNPNAGLIFATRFHIPYDYEFNLTHIELGMIPTVSDKPFFIEIRKGGYRNLLESEVVYTQEYYPDTVDVMKYYRMPLYQPQFFDENETFWAVIHFPKEIERPLLLQFGFIPSEVDNFIVSRDNGRTYESSLVLSARSTIPLLRVLSTGSNGSFVFIDPTSGKIESGETSSVTATVDAQSLTNGKHLASLGILTNDIHKPIVNIEVEVNVTGHSAAIDLEKQYELECFTNVEKEHQIILENTGLGDLLINGYEIDGQAVTLEDPITVEAKSTQEFSFPFTISSDGIHRKTLILDTDAGKINVPLTVMSVVPPTLNVTLEDTDIDIDYGTTKEVTLTLENTGSQADLEYDLTPYSQLALKGGVLPEALSYSIKSAPFDGKLWDELQQIGKDIDPEVTFATYDFGMEFPFFNEKLSKFDITYNARIFLYNYIACSPIDFEDGFQRAIEMKYHAYGDKFVVSMKTNHIIYENSKFNIRNAELEYQIVFYRNGLIEYNYVNVENIDPETRYRVYTLGFTTEDTLMYKDFDDDALLLKNGTTVAFEPSQDINMVFDVEPYKGVVAPGNSVDLKVTLDPEFNQQINGTYQNSIVVSSNTVEGLTTVPFTVNVHGEPEMSAVDSVLFADVKIGLFEKNFIHIENTGSAAVTISSIAINNDVFSFDNELIGTEIKGQSNFPLPIIYTPTSNSKEEAVATVTFSDGNITRSTIIGEGIFDADYSHNFPSEIVVDATIGEVENVDVYIQNESNGVDFEYVIQEGLFTSLRNESINDVFDSTTFGFMKDDYGYTWHTSNEENNFYRWENIKGENVLPVEDNKPMAIGLPFDFPFYGGEYDSIWVSIHGMASVLPMEEDFLYQRFEKEDGVSGILAPFWSYLKYSGTDSIYYKVTDDRMLVQWNNFIGKDATSSPGILSFGLEIVKDGRIYFHYKKLDTWGGLLKYGLESPDEKYTLEDESVLIVNQSYLTNRSSIAIVPPVHHKASANAKDNYVLSVNTSRYNYNGTYFDTLRVRTNSDIKPLIEVPVKVNVTGSPELSVLNDVDFDEVVYKENLSISDEIQLMNIGNNDLEVTKITRTNLEAANFFDEDGNQMIMNSSGTLLSPIVIQPWEVVNIKFVLPVSEKSDVNGQLNFINTTGEASSNITAKLVDSPVFVWDATDQEYTMRSTDTLDYKFSIENNGESKLKYSIIPAVLPEIDPTVIPGAIEEIGEITRTNGVVVDSLALDRSEEADGVFTPFVVGAKLGFANRFVAPSGGFDVTHVKVYSYIQSINEYVRIMIHQGGDLPQEGQLLLDQRFKITEKIDEDWMYFKLDQPFHIPEGETFFIGVALPVAPKYMGFNSTEDRAILDNCYSGVYGGEAVDGKYNWWQAHGYEKFAWKIRPLTASGENNWLSLDQKENVLLQGGQSEVTATVNASGAKPGENVASIIVLTNDAAKEKDIVKLKVNVNGRPEFLHTPNSYQDTLRVSEDGEYTFNYLFEDPEGDAMSIQVDSNDIQNIVYHFQQDGAQTASLKVIADYESEGLYHLPISVTDEFGNTTVDTTLIEVTHKNRSPMLNMDYAIIRVNLADTVQAITISPDDLFNDPDDDELLIYAGNYTPDIVDLSLGQTFININPIQEGVGQLVFAADDGKENGFVAYLIYVEIIDDPSAVMNSTDKNGQPMHLDFGTFDHSVVYPNPVTDGKAVVAYKVDENTGVEMELVDINGQTIFRKTYDQQEAGLYSELLPLKELSSGMYILKLNVDKQFVETHKIIIK</sequence>
<dbReference type="PROSITE" id="PS00138">
    <property type="entry name" value="SUBTILASE_SER"/>
    <property type="match status" value="1"/>
</dbReference>
<evidence type="ECO:0000313" key="8">
    <source>
        <dbReference type="EMBL" id="QWG04833.1"/>
    </source>
</evidence>
<organism evidence="8 9">
    <name type="scientific">Flammeovirga yaeyamensis</name>
    <dbReference type="NCBI Taxonomy" id="367791"/>
    <lineage>
        <taxon>Bacteria</taxon>
        <taxon>Pseudomonadati</taxon>
        <taxon>Bacteroidota</taxon>
        <taxon>Cytophagia</taxon>
        <taxon>Cytophagales</taxon>
        <taxon>Flammeovirgaceae</taxon>
        <taxon>Flammeovirga</taxon>
    </lineage>
</organism>
<dbReference type="GO" id="GO:0006508">
    <property type="term" value="P:proteolysis"/>
    <property type="evidence" value="ECO:0007669"/>
    <property type="project" value="UniProtKB-KW"/>
</dbReference>
<dbReference type="InterPro" id="IPR036852">
    <property type="entry name" value="Peptidase_S8/S53_dom_sf"/>
</dbReference>
<feature type="chain" id="PRO_5044027415" evidence="6">
    <location>
        <begin position="21"/>
        <end position="2491"/>
    </location>
</feature>
<dbReference type="Pfam" id="PF00082">
    <property type="entry name" value="Peptidase_S8"/>
    <property type="match status" value="1"/>
</dbReference>
<protein>
    <submittedName>
        <fullName evidence="8">S8 family serine peptidase</fullName>
    </submittedName>
</protein>
<keyword evidence="6" id="KW-0732">Signal</keyword>
<dbReference type="Gene3D" id="3.40.50.200">
    <property type="entry name" value="Peptidase S8/S53 domain"/>
    <property type="match status" value="1"/>
</dbReference>
<dbReference type="InterPro" id="IPR000209">
    <property type="entry name" value="Peptidase_S8/S53_dom"/>
</dbReference>
<dbReference type="GO" id="GO:0004252">
    <property type="term" value="F:serine-type endopeptidase activity"/>
    <property type="evidence" value="ECO:0007669"/>
    <property type="project" value="UniProtKB-UniRule"/>
</dbReference>
<dbReference type="Proteomes" id="UP000678679">
    <property type="component" value="Chromosome 2"/>
</dbReference>
<evidence type="ECO:0000256" key="3">
    <source>
        <dbReference type="ARBA" id="ARBA00022801"/>
    </source>
</evidence>
<keyword evidence="3 5" id="KW-0378">Hydrolase</keyword>
<dbReference type="PROSITE" id="PS51892">
    <property type="entry name" value="SUBTILASE"/>
    <property type="match status" value="1"/>
</dbReference>
<dbReference type="InterPro" id="IPR015500">
    <property type="entry name" value="Peptidase_S8_subtilisin-rel"/>
</dbReference>
<dbReference type="PROSITE" id="PS00137">
    <property type="entry name" value="SUBTILASE_HIS"/>
    <property type="match status" value="1"/>
</dbReference>